<proteinExistence type="predicted"/>
<sequence>MVMRAVSLAESPSHAMLPLLALVILHTTEAAYGSGRVAVRSGHTAKHSPAVEHFPQGTPHHIYRANVTAAEAWTPCHPEAYPPGAWVAKTGGRGGMSSFGSHLYGTAMTQRFIWAHQHPSDCTKAKFLLYPPIPSGIGSMFHHMGQALALAIELERVMVVAYSPDFPYYSKARCGTGVSFEACYFEPLSSCSWRDALEGVDRSSMPFINSPSQVTDPNVKTVHFSGAFTAPDYHCQDNSLPPQFHALLRGSPVEWRKRHYWWRAQSVAYIVRPNARTLAELVARKRRIYPGHQIRPGTLSVHVRHGDKHTEKTPVPDQDYLARAEEMARSGAPGQIRQARQTGQLRQFERDSQNRQMRWPPMFLSTEDPATVDFFARQPLWNVSVADVPRKPDANRSTLDYVAEIGGYEEMLNSLANLDLALECDAWIGTLSSNWCRLIDELRATVRCKAHGAYLDAEQDNPPQDLNW</sequence>
<feature type="region of interest" description="Disordered" evidence="1">
    <location>
        <begin position="329"/>
        <end position="351"/>
    </location>
</feature>
<feature type="chain" id="PRO_5045830972" description="Glycosyl transferase CAP10 domain-containing protein" evidence="2">
    <location>
        <begin position="31"/>
        <end position="468"/>
    </location>
</feature>
<reference evidence="3 4" key="1">
    <citation type="journal article" date="2024" name="Nat. Commun.">
        <title>Phylogenomics reveals the evolutionary origins of lichenization in chlorophyte algae.</title>
        <authorList>
            <person name="Puginier C."/>
            <person name="Libourel C."/>
            <person name="Otte J."/>
            <person name="Skaloud P."/>
            <person name="Haon M."/>
            <person name="Grisel S."/>
            <person name="Petersen M."/>
            <person name="Berrin J.G."/>
            <person name="Delaux P.M."/>
            <person name="Dal Grande F."/>
            <person name="Keller J."/>
        </authorList>
    </citation>
    <scope>NUCLEOTIDE SEQUENCE [LARGE SCALE GENOMIC DNA]</scope>
    <source>
        <strain evidence="3 4">SAG 216-7</strain>
    </source>
</reference>
<name>A0ABR2YDA5_9CHLO</name>
<evidence type="ECO:0008006" key="5">
    <source>
        <dbReference type="Google" id="ProtNLM"/>
    </source>
</evidence>
<dbReference type="PANTHER" id="PTHR13132">
    <property type="entry name" value="ALPHA- 1,6 -FUCOSYLTRANSFERASE"/>
    <property type="match status" value="1"/>
</dbReference>
<dbReference type="EMBL" id="JALJOT010000015">
    <property type="protein sequence ID" value="KAK9902880.1"/>
    <property type="molecule type" value="Genomic_DNA"/>
</dbReference>
<dbReference type="PANTHER" id="PTHR13132:SF29">
    <property type="entry name" value="ALPHA-(1,6)-FUCOSYLTRANSFERASE"/>
    <property type="match status" value="1"/>
</dbReference>
<dbReference type="Proteomes" id="UP001491310">
    <property type="component" value="Unassembled WGS sequence"/>
</dbReference>
<evidence type="ECO:0000256" key="2">
    <source>
        <dbReference type="SAM" id="SignalP"/>
    </source>
</evidence>
<accession>A0ABR2YDA5</accession>
<gene>
    <name evidence="3" type="ORF">WJX75_009697</name>
</gene>
<keyword evidence="2" id="KW-0732">Signal</keyword>
<dbReference type="Gene3D" id="3.40.50.11350">
    <property type="match status" value="1"/>
</dbReference>
<evidence type="ECO:0000313" key="3">
    <source>
        <dbReference type="EMBL" id="KAK9902880.1"/>
    </source>
</evidence>
<evidence type="ECO:0000313" key="4">
    <source>
        <dbReference type="Proteomes" id="UP001491310"/>
    </source>
</evidence>
<organism evidence="3 4">
    <name type="scientific">Coccomyxa subellipsoidea</name>
    <dbReference type="NCBI Taxonomy" id="248742"/>
    <lineage>
        <taxon>Eukaryota</taxon>
        <taxon>Viridiplantae</taxon>
        <taxon>Chlorophyta</taxon>
        <taxon>core chlorophytes</taxon>
        <taxon>Trebouxiophyceae</taxon>
        <taxon>Trebouxiophyceae incertae sedis</taxon>
        <taxon>Coccomyxaceae</taxon>
        <taxon>Coccomyxa</taxon>
    </lineage>
</organism>
<feature type="signal peptide" evidence="2">
    <location>
        <begin position="1"/>
        <end position="30"/>
    </location>
</feature>
<evidence type="ECO:0000256" key="1">
    <source>
        <dbReference type="SAM" id="MobiDB-lite"/>
    </source>
</evidence>
<comment type="caution">
    <text evidence="3">The sequence shown here is derived from an EMBL/GenBank/DDBJ whole genome shotgun (WGS) entry which is preliminary data.</text>
</comment>
<protein>
    <recommendedName>
        <fullName evidence="5">Glycosyl transferase CAP10 domain-containing protein</fullName>
    </recommendedName>
</protein>
<keyword evidence="4" id="KW-1185">Reference proteome</keyword>